<dbReference type="GO" id="GO:0005886">
    <property type="term" value="C:plasma membrane"/>
    <property type="evidence" value="ECO:0007669"/>
    <property type="project" value="UniProtKB-SubCell"/>
</dbReference>
<feature type="domain" description="Tyrosine-protein kinase G-rich" evidence="9">
    <location>
        <begin position="306"/>
        <end position="367"/>
    </location>
</feature>
<keyword evidence="2" id="KW-1003">Cell membrane</keyword>
<comment type="subcellular location">
    <subcellularLocation>
        <location evidence="1">Cell membrane</location>
        <topology evidence="1">Multi-pass membrane protein</topology>
    </subcellularLocation>
</comment>
<dbReference type="EMBL" id="SLWB01000019">
    <property type="protein sequence ID" value="TCN62195.1"/>
    <property type="molecule type" value="Genomic_DNA"/>
</dbReference>
<keyword evidence="4 7" id="KW-1133">Transmembrane helix</keyword>
<dbReference type="Pfam" id="PF13807">
    <property type="entry name" value="GNVR"/>
    <property type="match status" value="1"/>
</dbReference>
<keyword evidence="10" id="KW-0418">Kinase</keyword>
<evidence type="ECO:0000256" key="3">
    <source>
        <dbReference type="ARBA" id="ARBA00022692"/>
    </source>
</evidence>
<reference evidence="10 11" key="1">
    <citation type="submission" date="2019-03" db="EMBL/GenBank/DDBJ databases">
        <title>Genomic Encyclopedia of Archaeal and Bacterial Type Strains, Phase II (KMG-II): from individual species to whole genera.</title>
        <authorList>
            <person name="Goeker M."/>
        </authorList>
    </citation>
    <scope>NUCLEOTIDE SEQUENCE [LARGE SCALE GENOMIC DNA]</scope>
    <source>
        <strain evidence="10 11">RL-C</strain>
    </source>
</reference>
<dbReference type="GO" id="GO:0004713">
    <property type="term" value="F:protein tyrosine kinase activity"/>
    <property type="evidence" value="ECO:0007669"/>
    <property type="project" value="TreeGrafter"/>
</dbReference>
<evidence type="ECO:0000256" key="6">
    <source>
        <dbReference type="SAM" id="Coils"/>
    </source>
</evidence>
<dbReference type="PANTHER" id="PTHR32309:SF13">
    <property type="entry name" value="FERRIC ENTEROBACTIN TRANSPORT PROTEIN FEPE"/>
    <property type="match status" value="1"/>
</dbReference>
<evidence type="ECO:0000313" key="10">
    <source>
        <dbReference type="EMBL" id="TCN62195.1"/>
    </source>
</evidence>
<feature type="domain" description="Polysaccharide chain length determinant N-terminal" evidence="8">
    <location>
        <begin position="24"/>
        <end position="76"/>
    </location>
</feature>
<feature type="coiled-coil region" evidence="6">
    <location>
        <begin position="247"/>
        <end position="274"/>
    </location>
</feature>
<dbReference type="OrthoDB" id="1522571at2"/>
<dbReference type="PANTHER" id="PTHR32309">
    <property type="entry name" value="TYROSINE-PROTEIN KINASE"/>
    <property type="match status" value="1"/>
</dbReference>
<keyword evidence="5 7" id="KW-0472">Membrane</keyword>
<organism evidence="10 11">
    <name type="scientific">Acetobacteroides hydrogenigenes</name>
    <dbReference type="NCBI Taxonomy" id="979970"/>
    <lineage>
        <taxon>Bacteria</taxon>
        <taxon>Pseudomonadati</taxon>
        <taxon>Bacteroidota</taxon>
        <taxon>Bacteroidia</taxon>
        <taxon>Bacteroidales</taxon>
        <taxon>Rikenellaceae</taxon>
        <taxon>Acetobacteroides</taxon>
    </lineage>
</organism>
<dbReference type="Proteomes" id="UP000294830">
    <property type="component" value="Unassembled WGS sequence"/>
</dbReference>
<keyword evidence="11" id="KW-1185">Reference proteome</keyword>
<dbReference type="InterPro" id="IPR003856">
    <property type="entry name" value="LPS_length_determ_N"/>
</dbReference>
<dbReference type="InterPro" id="IPR050445">
    <property type="entry name" value="Bact_polysacc_biosynth/exp"/>
</dbReference>
<evidence type="ECO:0000256" key="7">
    <source>
        <dbReference type="SAM" id="Phobius"/>
    </source>
</evidence>
<evidence type="ECO:0000256" key="1">
    <source>
        <dbReference type="ARBA" id="ARBA00004651"/>
    </source>
</evidence>
<evidence type="ECO:0000256" key="4">
    <source>
        <dbReference type="ARBA" id="ARBA00022989"/>
    </source>
</evidence>
<protein>
    <submittedName>
        <fullName evidence="10">Putative tyrosine kinase-like protein</fullName>
    </submittedName>
</protein>
<comment type="caution">
    <text evidence="10">The sequence shown here is derived from an EMBL/GenBank/DDBJ whole genome shotgun (WGS) entry which is preliminary data.</text>
</comment>
<dbReference type="AlphaFoldDB" id="A0A4R2E476"/>
<keyword evidence="10" id="KW-0808">Transferase</keyword>
<keyword evidence="6" id="KW-0175">Coiled coil</keyword>
<feature type="transmembrane region" description="Helical" evidence="7">
    <location>
        <begin position="40"/>
        <end position="60"/>
    </location>
</feature>
<evidence type="ECO:0000256" key="2">
    <source>
        <dbReference type="ARBA" id="ARBA00022475"/>
    </source>
</evidence>
<keyword evidence="3 7" id="KW-0812">Transmembrane</keyword>
<accession>A0A4R2E476</accession>
<sequence>MTNTPNNQQTPIETPPTKKSGEIEIDLLELARKLWDSRKFILKVTAIFAAIGLFVAIFSAKEYTSSVTMVPQLGDGKSKAGGLAGLAAMAGVSLGDMGGGDVLSPTIYPKIMASVPFQKDLMYTKVKFDNIPHEITLYDYYTNEDYQPFNLFGTIKKYTIGLPGVIIKAVKGANSEKGVGSRESKYLRLSQKEDAIAKLLSSKVSLAINEKEGTLNLTANMPEALASTQVVEATRILLQKYITDFKVDKVKQNLDFIQQRYNEAKRSFEQKQMQLAAFKDGNRNVILASAQTTGERINAEYTLLYSVYSELAKQLEQAKIKVKDATPVLTVVEPAVVPNIKSKPNRPMILVVYSFLGFFLGVVGVFIISFLYKVNGKKFEKLMSKTLKQ</sequence>
<evidence type="ECO:0000259" key="9">
    <source>
        <dbReference type="Pfam" id="PF13807"/>
    </source>
</evidence>
<gene>
    <name evidence="10" type="ORF">CLV25_11928</name>
</gene>
<dbReference type="RefSeq" id="WP_131840431.1">
    <property type="nucleotide sequence ID" value="NZ_SLWB01000019.1"/>
</dbReference>
<name>A0A4R2E476_9BACT</name>
<dbReference type="Pfam" id="PF02706">
    <property type="entry name" value="Wzz"/>
    <property type="match status" value="1"/>
</dbReference>
<evidence type="ECO:0000313" key="11">
    <source>
        <dbReference type="Proteomes" id="UP000294830"/>
    </source>
</evidence>
<evidence type="ECO:0000256" key="5">
    <source>
        <dbReference type="ARBA" id="ARBA00023136"/>
    </source>
</evidence>
<proteinExistence type="predicted"/>
<evidence type="ECO:0000259" key="8">
    <source>
        <dbReference type="Pfam" id="PF02706"/>
    </source>
</evidence>
<feature type="transmembrane region" description="Helical" evidence="7">
    <location>
        <begin position="348"/>
        <end position="372"/>
    </location>
</feature>
<dbReference type="InterPro" id="IPR032807">
    <property type="entry name" value="GNVR"/>
</dbReference>